<sequence>MELANITNREAQDFVESIVSRCPQVELPLQHIFTPSLYTRVIQMPAGTIVCSRVHKYDSPFFLMEGKCSLVDHEGNREELVAPHIGVTKAGTRRTILVHENTVWAGCFVTQETDPDKITDMFTDAADENLLPEGFQQACYERKTLPCAS</sequence>
<evidence type="ECO:0008006" key="3">
    <source>
        <dbReference type="Google" id="ProtNLM"/>
    </source>
</evidence>
<dbReference type="AlphaFoldDB" id="A0A1B7WZU6"/>
<gene>
    <name evidence="1" type="ORF">AN484_16660</name>
</gene>
<evidence type="ECO:0000313" key="2">
    <source>
        <dbReference type="Proteomes" id="UP000092093"/>
    </source>
</evidence>
<accession>A0A1B7WZU6</accession>
<protein>
    <recommendedName>
        <fullName evidence="3">Cupin</fullName>
    </recommendedName>
</protein>
<evidence type="ECO:0000313" key="1">
    <source>
        <dbReference type="EMBL" id="OBQ42636.1"/>
    </source>
</evidence>
<dbReference type="Proteomes" id="UP000092093">
    <property type="component" value="Unassembled WGS sequence"/>
</dbReference>
<reference evidence="1 2" key="1">
    <citation type="submission" date="2015-09" db="EMBL/GenBank/DDBJ databases">
        <title>Aphanizomenon flos-aquae WA102.</title>
        <authorList>
            <person name="Driscoll C."/>
        </authorList>
    </citation>
    <scope>NUCLEOTIDE SEQUENCE [LARGE SCALE GENOMIC DNA]</scope>
    <source>
        <strain evidence="1">WA102</strain>
    </source>
</reference>
<proteinExistence type="predicted"/>
<comment type="caution">
    <text evidence="1">The sequence shown here is derived from an EMBL/GenBank/DDBJ whole genome shotgun (WGS) entry which is preliminary data.</text>
</comment>
<organism evidence="1 2">
    <name type="scientific">Aphanizomenon flos-aquae WA102</name>
    <dbReference type="NCBI Taxonomy" id="1710896"/>
    <lineage>
        <taxon>Bacteria</taxon>
        <taxon>Bacillati</taxon>
        <taxon>Cyanobacteriota</taxon>
        <taxon>Cyanophyceae</taxon>
        <taxon>Nostocales</taxon>
        <taxon>Aphanizomenonaceae</taxon>
        <taxon>Aphanizomenon</taxon>
    </lineage>
</organism>
<dbReference type="EMBL" id="LJOW01000094">
    <property type="protein sequence ID" value="OBQ42636.1"/>
    <property type="molecule type" value="Genomic_DNA"/>
</dbReference>
<name>A0A1B7WZU6_APHFL</name>